<evidence type="ECO:0000313" key="1">
    <source>
        <dbReference type="EMBL" id="SJZ48183.1"/>
    </source>
</evidence>
<dbReference type="Gene3D" id="3.40.390.10">
    <property type="entry name" value="Collagenase (Catalytic Domain)"/>
    <property type="match status" value="1"/>
</dbReference>
<gene>
    <name evidence="1" type="ORF">SAMN02745205_00957</name>
</gene>
<sequence>MNYMKIVNRTIWSLSLCIVVLVSSSCKGQSEDFRLERASTDLITRIELSPNGPVLLRDGKAQLSFYVRGYYSKDGDKTNERVFQADRIPLNEIKIEASDGQTFKADELFSTTSKDDEITFKATFGEIEANPVTVTLKDVPTEALPKIRVPVVIKALYAPMEAHYTTALNEKVIEQVLERTNKVFSNQFFKAPSSRDSGMEFYLHDFQKVDLSESESLDMKAYIKKNQMVDVDKYLTVWITARSKGLAPSKVAPAYTLGNPDDIPGLNLWKIDSADELDGNIDPINAGIVISYRDFYQSISGPEGGRFEQQVGRFYGLLSTSTDSAGEEEDVDYCPDTYTYLKGEIKRLKSTPHKKNQRPFLYYSYNIMDDYSSCFTISVDQVERMRKVIKDCPYRQQGLNN</sequence>
<dbReference type="GO" id="GO:0008237">
    <property type="term" value="F:metallopeptidase activity"/>
    <property type="evidence" value="ECO:0007669"/>
    <property type="project" value="InterPro"/>
</dbReference>
<organism evidence="1 2">
    <name type="scientific">Porphyromonas cangingivalis</name>
    <dbReference type="NCBI Taxonomy" id="36874"/>
    <lineage>
        <taxon>Bacteria</taxon>
        <taxon>Pseudomonadati</taxon>
        <taxon>Bacteroidota</taxon>
        <taxon>Bacteroidia</taxon>
        <taxon>Bacteroidales</taxon>
        <taxon>Porphyromonadaceae</taxon>
        <taxon>Porphyromonas</taxon>
    </lineage>
</organism>
<evidence type="ECO:0000313" key="2">
    <source>
        <dbReference type="Proteomes" id="UP000189956"/>
    </source>
</evidence>
<dbReference type="PROSITE" id="PS51257">
    <property type="entry name" value="PROKAR_LIPOPROTEIN"/>
    <property type="match status" value="1"/>
</dbReference>
<accession>A0A1T4L0L3</accession>
<dbReference type="EMBL" id="FUWL01000006">
    <property type="protein sequence ID" value="SJZ48183.1"/>
    <property type="molecule type" value="Genomic_DNA"/>
</dbReference>
<name>A0A1T4L0L3_PORCN</name>
<protein>
    <submittedName>
        <fullName evidence="1">Uncharacterized protein</fullName>
    </submittedName>
</protein>
<dbReference type="Proteomes" id="UP000189956">
    <property type="component" value="Unassembled WGS sequence"/>
</dbReference>
<dbReference type="InterPro" id="IPR024079">
    <property type="entry name" value="MetalloPept_cat_dom_sf"/>
</dbReference>
<dbReference type="AlphaFoldDB" id="A0A1T4L0L3"/>
<reference evidence="1 2" key="1">
    <citation type="submission" date="2017-02" db="EMBL/GenBank/DDBJ databases">
        <authorList>
            <person name="Peterson S.W."/>
        </authorList>
    </citation>
    <scope>NUCLEOTIDE SEQUENCE [LARGE SCALE GENOMIC DNA]</scope>
    <source>
        <strain evidence="1 2">ATCC 700135</strain>
    </source>
</reference>
<proteinExistence type="predicted"/>